<dbReference type="EMBL" id="BAAAPZ010000018">
    <property type="protein sequence ID" value="GAA2104930.1"/>
    <property type="molecule type" value="Genomic_DNA"/>
</dbReference>
<protein>
    <recommendedName>
        <fullName evidence="3">Activator of Hsp90 ATPase homolog 1-like protein</fullName>
    </recommendedName>
</protein>
<evidence type="ECO:0000313" key="1">
    <source>
        <dbReference type="EMBL" id="GAA2104930.1"/>
    </source>
</evidence>
<gene>
    <name evidence="1" type="ORF">GCM10009823_29860</name>
</gene>
<sequence>MAEDTVDASLIEWEDGVDLVLGISVDRTPAQIWPHLTDPRLVDVWFAGFDRDADGPGEGDTLRFTFDDEPVPGELLSVRSPEDDPEEAHILVEIDGIGRLGVTLRGEAGGGADGEETGSVSTRISLAHTIADPDTEPDVIRTVVEQVGPVWETHLRLLAAELAHEAGDASASFDVPEADLMARYADLAAELG</sequence>
<comment type="caution">
    <text evidence="1">The sequence shown here is derived from an EMBL/GenBank/DDBJ whole genome shotgun (WGS) entry which is preliminary data.</text>
</comment>
<accession>A0ABN2X617</accession>
<dbReference type="SUPFAM" id="SSF55961">
    <property type="entry name" value="Bet v1-like"/>
    <property type="match status" value="1"/>
</dbReference>
<reference evidence="1 2" key="1">
    <citation type="journal article" date="2019" name="Int. J. Syst. Evol. Microbiol.">
        <title>The Global Catalogue of Microorganisms (GCM) 10K type strain sequencing project: providing services to taxonomists for standard genome sequencing and annotation.</title>
        <authorList>
            <consortium name="The Broad Institute Genomics Platform"/>
            <consortium name="The Broad Institute Genome Sequencing Center for Infectious Disease"/>
            <person name="Wu L."/>
            <person name="Ma J."/>
        </authorList>
    </citation>
    <scope>NUCLEOTIDE SEQUENCE [LARGE SCALE GENOMIC DNA]</scope>
    <source>
        <strain evidence="1 2">JCM 15900</strain>
    </source>
</reference>
<dbReference type="RefSeq" id="WP_291791834.1">
    <property type="nucleotide sequence ID" value="NZ_BAAAPZ010000018.1"/>
</dbReference>
<proteinExistence type="predicted"/>
<dbReference type="InterPro" id="IPR023393">
    <property type="entry name" value="START-like_dom_sf"/>
</dbReference>
<name>A0ABN2X617_9MICO</name>
<evidence type="ECO:0000313" key="2">
    <source>
        <dbReference type="Proteomes" id="UP001500984"/>
    </source>
</evidence>
<dbReference type="Gene3D" id="3.30.530.20">
    <property type="match status" value="1"/>
</dbReference>
<dbReference type="Proteomes" id="UP001500984">
    <property type="component" value="Unassembled WGS sequence"/>
</dbReference>
<evidence type="ECO:0008006" key="3">
    <source>
        <dbReference type="Google" id="ProtNLM"/>
    </source>
</evidence>
<keyword evidence="2" id="KW-1185">Reference proteome</keyword>
<organism evidence="1 2">
    <name type="scientific">Brevibacterium salitolerans</name>
    <dbReference type="NCBI Taxonomy" id="1403566"/>
    <lineage>
        <taxon>Bacteria</taxon>
        <taxon>Bacillati</taxon>
        <taxon>Actinomycetota</taxon>
        <taxon>Actinomycetes</taxon>
        <taxon>Micrococcales</taxon>
        <taxon>Brevibacteriaceae</taxon>
        <taxon>Brevibacterium</taxon>
    </lineage>
</organism>